<gene>
    <name evidence="1" type="ORF">HGA07_06105</name>
</gene>
<evidence type="ECO:0000313" key="1">
    <source>
        <dbReference type="EMBL" id="NKY85195.1"/>
    </source>
</evidence>
<dbReference type="EMBL" id="JAAXPE010000004">
    <property type="protein sequence ID" value="NKY85195.1"/>
    <property type="molecule type" value="Genomic_DNA"/>
</dbReference>
<name>A0A7X6LWG7_9NOCA</name>
<proteinExistence type="predicted"/>
<dbReference type="Proteomes" id="UP000523447">
    <property type="component" value="Unassembled WGS sequence"/>
</dbReference>
<protein>
    <submittedName>
        <fullName evidence="1">Uncharacterized protein</fullName>
    </submittedName>
</protein>
<comment type="caution">
    <text evidence="1">The sequence shown here is derived from an EMBL/GenBank/DDBJ whole genome shotgun (WGS) entry which is preliminary data.</text>
</comment>
<sequence length="224" mass="23354">MSVAGIEHGRPDVLRCRLVQVLAVVEDESCCRRASAVLVERACRRWSGRPDWDRFPPLQRWRAVEPGFLGGAEELPAGLIGAAAAGRRPPARDLAAALAAAVVLHSGCPALVQDWDLGRGARPGGPRRGVLVSIYGLREDDMALAESVLAGCVQLGALRLVERFSRRVPGPRGGRPVSASGAGPIAETGIALCPVSSPMPVRAAEPIAVCGAATGSGPEPLRRG</sequence>
<dbReference type="AlphaFoldDB" id="A0A7X6LWG7"/>
<keyword evidence="2" id="KW-1185">Reference proteome</keyword>
<dbReference type="RefSeq" id="WP_040719156.1">
    <property type="nucleotide sequence ID" value="NZ_CAWPHS010000034.1"/>
</dbReference>
<evidence type="ECO:0000313" key="2">
    <source>
        <dbReference type="Proteomes" id="UP000523447"/>
    </source>
</evidence>
<organism evidence="1 2">
    <name type="scientific">Nocardia veterana</name>
    <dbReference type="NCBI Taxonomy" id="132249"/>
    <lineage>
        <taxon>Bacteria</taxon>
        <taxon>Bacillati</taxon>
        <taxon>Actinomycetota</taxon>
        <taxon>Actinomycetes</taxon>
        <taxon>Mycobacteriales</taxon>
        <taxon>Nocardiaceae</taxon>
        <taxon>Nocardia</taxon>
    </lineage>
</organism>
<accession>A0A7X6LWG7</accession>
<reference evidence="1 2" key="1">
    <citation type="submission" date="2020-04" db="EMBL/GenBank/DDBJ databases">
        <title>MicrobeNet Type strains.</title>
        <authorList>
            <person name="Nicholson A.C."/>
        </authorList>
    </citation>
    <scope>NUCLEOTIDE SEQUENCE [LARGE SCALE GENOMIC DNA]</scope>
    <source>
        <strain evidence="1 2">DSM 44445</strain>
    </source>
</reference>